<protein>
    <submittedName>
        <fullName evidence="2">Uncharacterized protein</fullName>
    </submittedName>
</protein>
<evidence type="ECO:0000313" key="2">
    <source>
        <dbReference type="EMBL" id="MBU7599353.1"/>
    </source>
</evidence>
<feature type="region of interest" description="Disordered" evidence="1">
    <location>
        <begin position="1"/>
        <end position="27"/>
    </location>
</feature>
<dbReference type="EMBL" id="JAELVF020000001">
    <property type="protein sequence ID" value="MBU7599353.1"/>
    <property type="molecule type" value="Genomic_DNA"/>
</dbReference>
<evidence type="ECO:0000313" key="3">
    <source>
        <dbReference type="Proteomes" id="UP000694501"/>
    </source>
</evidence>
<evidence type="ECO:0000256" key="1">
    <source>
        <dbReference type="SAM" id="MobiDB-lite"/>
    </source>
</evidence>
<reference evidence="2" key="1">
    <citation type="submission" date="2021-06" db="EMBL/GenBank/DDBJ databases">
        <title>Sequencing of actinobacteria type strains.</title>
        <authorList>
            <person name="Nguyen G.-S."/>
            <person name="Wentzel A."/>
        </authorList>
    </citation>
    <scope>NUCLEOTIDE SEQUENCE</scope>
    <source>
        <strain evidence="2">P38-E01</strain>
    </source>
</reference>
<feature type="region of interest" description="Disordered" evidence="1">
    <location>
        <begin position="244"/>
        <end position="292"/>
    </location>
</feature>
<dbReference type="Proteomes" id="UP000694501">
    <property type="component" value="Unassembled WGS sequence"/>
</dbReference>
<gene>
    <name evidence="2" type="ORF">JGS22_017455</name>
</gene>
<organism evidence="2 3">
    <name type="scientific">Streptomyces tardus</name>
    <dbReference type="NCBI Taxonomy" id="2780544"/>
    <lineage>
        <taxon>Bacteria</taxon>
        <taxon>Bacillati</taxon>
        <taxon>Actinomycetota</taxon>
        <taxon>Actinomycetes</taxon>
        <taxon>Kitasatosporales</taxon>
        <taxon>Streptomycetaceae</taxon>
        <taxon>Streptomyces</taxon>
    </lineage>
</organism>
<name>A0A949JI84_9ACTN</name>
<comment type="caution">
    <text evidence="2">The sequence shown here is derived from an EMBL/GenBank/DDBJ whole genome shotgun (WGS) entry which is preliminary data.</text>
</comment>
<feature type="compositionally biased region" description="Low complexity" evidence="1">
    <location>
        <begin position="255"/>
        <end position="282"/>
    </location>
</feature>
<dbReference type="AlphaFoldDB" id="A0A949JI84"/>
<keyword evidence="3" id="KW-1185">Reference proteome</keyword>
<accession>A0A949JI84</accession>
<dbReference type="RefSeq" id="WP_211038262.1">
    <property type="nucleotide sequence ID" value="NZ_JAELVF020000001.1"/>
</dbReference>
<feature type="compositionally biased region" description="Pro residues" evidence="1">
    <location>
        <begin position="244"/>
        <end position="254"/>
    </location>
</feature>
<proteinExistence type="predicted"/>
<sequence>MRQMYGRSTAPGVGTGGPTGSGAPAGAAADGALVRATVVLAAGERLVASAEVGPGTGLERPRWWRRPKVLRGQRMPGDRWEGVKDGMWTVLHAPGWPLRRMSDFFDRLFDGLFGRIFGSGSSSGESGPEPLGGGQGSLAHVLAVALYPRGTTTDVVPVLQLTDRRLLLTYVQRSRRGSPHGMAEAGPSVPTAQIAWVRLHHTSETSGVYDLGFADASWVRMRFEEPVPALVSALPSAHPVPVPAPAVASPPPHAHAPAHASAPAGGAAPRPGTTASAAAGPQGPSPSEPVEWWSGYTGREREVVERAALVLPADERLVASHHLGPGYRLRRPRRGRRPLAFDGLRMPGDRWRGFWRALGRCLSVGLLLWGLLGYPFSLLLEYLSERHPRGRGRALGGGWDSQAGRFAAALFPRAPTTGVTHVVQLSDRHLRVAYVQCARAHPSMLGAVDSGFVVDRTEVVWLRPRPDISRQSCEFGFRDGSWARVSLAAPSRRDFLDRFPEGPPR</sequence>